<proteinExistence type="predicted"/>
<organism evidence="1 2">
    <name type="scientific">Pyrrhoderma noxium</name>
    <dbReference type="NCBI Taxonomy" id="2282107"/>
    <lineage>
        <taxon>Eukaryota</taxon>
        <taxon>Fungi</taxon>
        <taxon>Dikarya</taxon>
        <taxon>Basidiomycota</taxon>
        <taxon>Agaricomycotina</taxon>
        <taxon>Agaricomycetes</taxon>
        <taxon>Hymenochaetales</taxon>
        <taxon>Hymenochaetaceae</taxon>
        <taxon>Pyrrhoderma</taxon>
    </lineage>
</organism>
<dbReference type="Proteomes" id="UP000217199">
    <property type="component" value="Unassembled WGS sequence"/>
</dbReference>
<dbReference type="AlphaFoldDB" id="A0A286U7M4"/>
<comment type="caution">
    <text evidence="1">The sequence shown here is derived from an EMBL/GenBank/DDBJ whole genome shotgun (WGS) entry which is preliminary data.</text>
</comment>
<reference evidence="1 2" key="1">
    <citation type="journal article" date="2017" name="Mol. Ecol.">
        <title>Comparative and population genomic landscape of Phellinus noxius: A hypervariable fungus causing root rot in trees.</title>
        <authorList>
            <person name="Chung C.L."/>
            <person name="Lee T.J."/>
            <person name="Akiba M."/>
            <person name="Lee H.H."/>
            <person name="Kuo T.H."/>
            <person name="Liu D."/>
            <person name="Ke H.M."/>
            <person name="Yokoi T."/>
            <person name="Roa M.B."/>
            <person name="Lu M.J."/>
            <person name="Chang Y.Y."/>
            <person name="Ann P.J."/>
            <person name="Tsai J.N."/>
            <person name="Chen C.Y."/>
            <person name="Tzean S.S."/>
            <person name="Ota Y."/>
            <person name="Hattori T."/>
            <person name="Sahashi N."/>
            <person name="Liou R.F."/>
            <person name="Kikuchi T."/>
            <person name="Tsai I.J."/>
        </authorList>
    </citation>
    <scope>NUCLEOTIDE SEQUENCE [LARGE SCALE GENOMIC DNA]</scope>
    <source>
        <strain evidence="1 2">FFPRI411160</strain>
    </source>
</reference>
<accession>A0A286U7M4</accession>
<evidence type="ECO:0000313" key="1">
    <source>
        <dbReference type="EMBL" id="PAV15529.1"/>
    </source>
</evidence>
<keyword evidence="2" id="KW-1185">Reference proteome</keyword>
<dbReference type="EMBL" id="NBII01000010">
    <property type="protein sequence ID" value="PAV15529.1"/>
    <property type="molecule type" value="Genomic_DNA"/>
</dbReference>
<sequence length="433" mass="50051">MANSDHADLEKARQEVYRVAGEIRSRTCRNPLSARCPYYNYVAPLDLFDKEDKEELQNSCLLLLNLLYLDGEYKLSVLREIAKLLNCYQAVREIFSSLGLEDKLRGLVTEKHDIERLRTSSNSSCFHSRLYDIINICRVSLRDNAIYALCRNNFMRPHWVGWIDGTELQLDLDIYTSNPESLISTLAESQLSNFNLHAYSSMFLVNVMKVATPQCLDFLNPYERPNSNASFHRVCSILLRIATNTFLLDDCFKPLAIINEMIFRCRLARTCFNSQDAAVVLTKTVDDLTSSPLNPESVVRYTNLVEQVKLCLQDHEIYPRTSNFHHEMNESMLELILFYLRSNETFYIASRTVVYTWLDIITTAPFFDTLFKKLTEFLLENRETLKSYSDKEGVELLFAAVLGKLDSSCSSNTEILEFYLCSRSILEPRLIYS</sequence>
<name>A0A286U7M4_9AGAM</name>
<gene>
    <name evidence="1" type="ORF">PNOK_0929300</name>
</gene>
<dbReference type="InParanoid" id="A0A286U7M4"/>
<evidence type="ECO:0000313" key="2">
    <source>
        <dbReference type="Proteomes" id="UP000217199"/>
    </source>
</evidence>
<protein>
    <submittedName>
        <fullName evidence="1">Uncharacterized protein</fullName>
    </submittedName>
</protein>